<name>A0ACC2Q415_9NEOP</name>
<sequence>MQPTNNNMVKDNEPDIDDEITELENLIKKLQAEIVEMSQTAQRPLPLSYCPFIPGVKEGNCCSNSINFASSEINKEVKAPEFDAGFDRMSKDDGLLDEVKIFAESISNIMNSSNISSDQKDALNEVKWNFSALWDDATNSNKSNLEIAEKTIEDISSKLSKAFDYCIMHSSLETNKTRNTTVESTMEPSIESSSDRAVISRCHNVSEFFAGSNDTDTINDTYSDGKKTISDIKLPGDSTGYDDNSRNINMDVADNTISDAPVIFSIDTPSNLPDNNASMRIDKNIIGSAKIPEESIKGSPKPDTVEALKETILKTSENALPDKTNTPEPSVVASLPTPTDMPITKTQSISRQNDIPKSDSILKCINRKFRKIVGIDSEKSISRDRNNTDNMSIDKNASKEFPRSKSEPKRDDSYLNNPTNKVVVLTQDSFKNITKDFSVPTNANKPKIPEANSMKPTESSNNTKNIAKETIPRFVSDIKTDQPEAGNPFDSATIILPRDSQNKNYVQANLKTTENTFKPINSPNGPQIIHTDNIVDYPAITKKNLEQGPDVSENITGGTGIIMPNLPDSNISSDGQENTVLKAEVVSDQGKKEEEEGEGEEQDDYEETEERDDDDDDDDDNDDDGDDTNTYDVD</sequence>
<gene>
    <name evidence="1" type="ORF">PYW08_010595</name>
</gene>
<accession>A0ACC2Q415</accession>
<evidence type="ECO:0000313" key="2">
    <source>
        <dbReference type="Proteomes" id="UP001231649"/>
    </source>
</evidence>
<proteinExistence type="predicted"/>
<reference evidence="1" key="1">
    <citation type="submission" date="2023-03" db="EMBL/GenBank/DDBJ databases">
        <title>Chromosome-level genomes of two armyworms, Mythimna separata and Mythimna loreyi, provide insights into the biosynthesis and reception of sex pheromones.</title>
        <authorList>
            <person name="Zhao H."/>
        </authorList>
    </citation>
    <scope>NUCLEOTIDE SEQUENCE</scope>
    <source>
        <strain evidence="1">BeijingLab</strain>
    </source>
</reference>
<keyword evidence="2" id="KW-1185">Reference proteome</keyword>
<organism evidence="1 2">
    <name type="scientific">Mythimna loreyi</name>
    <dbReference type="NCBI Taxonomy" id="667449"/>
    <lineage>
        <taxon>Eukaryota</taxon>
        <taxon>Metazoa</taxon>
        <taxon>Ecdysozoa</taxon>
        <taxon>Arthropoda</taxon>
        <taxon>Hexapoda</taxon>
        <taxon>Insecta</taxon>
        <taxon>Pterygota</taxon>
        <taxon>Neoptera</taxon>
        <taxon>Endopterygota</taxon>
        <taxon>Lepidoptera</taxon>
        <taxon>Glossata</taxon>
        <taxon>Ditrysia</taxon>
        <taxon>Noctuoidea</taxon>
        <taxon>Noctuidae</taxon>
        <taxon>Noctuinae</taxon>
        <taxon>Hadenini</taxon>
        <taxon>Mythimna</taxon>
    </lineage>
</organism>
<dbReference type="Proteomes" id="UP001231649">
    <property type="component" value="Chromosome 27"/>
</dbReference>
<evidence type="ECO:0000313" key="1">
    <source>
        <dbReference type="EMBL" id="KAJ8707343.1"/>
    </source>
</evidence>
<dbReference type="EMBL" id="CM056803">
    <property type="protein sequence ID" value="KAJ8707343.1"/>
    <property type="molecule type" value="Genomic_DNA"/>
</dbReference>
<comment type="caution">
    <text evidence="1">The sequence shown here is derived from an EMBL/GenBank/DDBJ whole genome shotgun (WGS) entry which is preliminary data.</text>
</comment>
<protein>
    <submittedName>
        <fullName evidence="1">Uncharacterized protein</fullName>
    </submittedName>
</protein>